<name>Q1JWG9_DESA6</name>
<keyword evidence="2 5" id="KW-0808">Transferase</keyword>
<protein>
    <recommendedName>
        <fullName evidence="5">Ribosomal RNA large subunit methyltransferase H</fullName>
        <ecNumber evidence="5">2.1.1.177</ecNumber>
    </recommendedName>
    <alternativeName>
        <fullName evidence="5">23S rRNA (pseudouridine1915-N3)-methyltransferase</fullName>
    </alternativeName>
    <alternativeName>
        <fullName evidence="5">23S rRNA m3Psi1915 methyltransferase</fullName>
    </alternativeName>
    <alternativeName>
        <fullName evidence="5">rRNA (pseudouridine-N3-)-methyltransferase RlmH</fullName>
    </alternativeName>
</protein>
<keyword evidence="5" id="KW-0963">Cytoplasm</keyword>
<dbReference type="InterPro" id="IPR003742">
    <property type="entry name" value="RlmH-like"/>
</dbReference>
<dbReference type="InterPro" id="IPR029026">
    <property type="entry name" value="tRNA_m1G_MTases_N"/>
</dbReference>
<dbReference type="SUPFAM" id="SSF75217">
    <property type="entry name" value="alpha/beta knot"/>
    <property type="match status" value="1"/>
</dbReference>
<evidence type="ECO:0000256" key="2">
    <source>
        <dbReference type="ARBA" id="ARBA00022679"/>
    </source>
</evidence>
<dbReference type="CDD" id="cd18081">
    <property type="entry name" value="RlmH-like"/>
    <property type="match status" value="1"/>
</dbReference>
<comment type="similarity">
    <text evidence="4 5">Belongs to the RNA methyltransferase RlmH family.</text>
</comment>
<comment type="catalytic activity">
    <reaction evidence="5">
        <text>pseudouridine(1915) in 23S rRNA + S-adenosyl-L-methionine = N(3)-methylpseudouridine(1915) in 23S rRNA + S-adenosyl-L-homocysteine + H(+)</text>
        <dbReference type="Rhea" id="RHEA:42752"/>
        <dbReference type="Rhea" id="RHEA-COMP:10221"/>
        <dbReference type="Rhea" id="RHEA-COMP:10222"/>
        <dbReference type="ChEBI" id="CHEBI:15378"/>
        <dbReference type="ChEBI" id="CHEBI:57856"/>
        <dbReference type="ChEBI" id="CHEBI:59789"/>
        <dbReference type="ChEBI" id="CHEBI:65314"/>
        <dbReference type="ChEBI" id="CHEBI:74486"/>
        <dbReference type="EC" id="2.1.1.177"/>
    </reaction>
</comment>
<sequence>MKLTILCVGKLSLPFLKEGRDEYRQRLKRYLPVDEIELKEEKRGGKKATADFVRNHEAEALTARIPAGSYVIGLDEKGRRLSSEKLAANLERHMNQGTANVCLIIGGAYGLTEALRQRCDSLLSLSDMTMTHQMARMFLYEQLYRAMTIIRREPYHNS</sequence>
<dbReference type="Proteomes" id="UP000005695">
    <property type="component" value="Unassembled WGS sequence"/>
</dbReference>
<dbReference type="RefSeq" id="WP_006002467.1">
    <property type="nucleotide sequence ID" value="NZ_AAEW02000021.1"/>
</dbReference>
<proteinExistence type="inferred from homology"/>
<dbReference type="EC" id="2.1.1.177" evidence="5"/>
<dbReference type="GO" id="GO:0005737">
    <property type="term" value="C:cytoplasm"/>
    <property type="evidence" value="ECO:0007669"/>
    <property type="project" value="UniProtKB-SubCell"/>
</dbReference>
<dbReference type="PIRSF" id="PIRSF004505">
    <property type="entry name" value="MT_bac"/>
    <property type="match status" value="1"/>
</dbReference>
<dbReference type="AlphaFoldDB" id="Q1JWG9"/>
<comment type="function">
    <text evidence="5">Specifically methylates the pseudouridine at position 1915 (m3Psi1915) in 23S rRNA.</text>
</comment>
<keyword evidence="5" id="KW-0698">rRNA processing</keyword>
<comment type="subcellular location">
    <subcellularLocation>
        <location evidence="5">Cytoplasm</location>
    </subcellularLocation>
</comment>
<keyword evidence="3 5" id="KW-0949">S-adenosyl-L-methionine</keyword>
<dbReference type="PANTHER" id="PTHR33603:SF1">
    <property type="entry name" value="RIBOSOMAL RNA LARGE SUBUNIT METHYLTRANSFERASE H"/>
    <property type="match status" value="1"/>
</dbReference>
<dbReference type="PANTHER" id="PTHR33603">
    <property type="entry name" value="METHYLTRANSFERASE"/>
    <property type="match status" value="1"/>
</dbReference>
<feature type="binding site" evidence="5">
    <location>
        <position position="74"/>
    </location>
    <ligand>
        <name>S-adenosyl-L-methionine</name>
        <dbReference type="ChEBI" id="CHEBI:59789"/>
    </ligand>
</feature>
<comment type="caution">
    <text evidence="6">The sequence shown here is derived from an EMBL/GenBank/DDBJ whole genome shotgun (WGS) entry which is preliminary data.</text>
</comment>
<keyword evidence="7" id="KW-1185">Reference proteome</keyword>
<evidence type="ECO:0000256" key="3">
    <source>
        <dbReference type="ARBA" id="ARBA00022691"/>
    </source>
</evidence>
<accession>Q1JWG9</accession>
<feature type="binding site" evidence="5">
    <location>
        <position position="106"/>
    </location>
    <ligand>
        <name>S-adenosyl-L-methionine</name>
        <dbReference type="ChEBI" id="CHEBI:59789"/>
    </ligand>
</feature>
<dbReference type="Gene3D" id="3.40.1280.10">
    <property type="match status" value="1"/>
</dbReference>
<feature type="binding site" evidence="5">
    <location>
        <begin position="125"/>
        <end position="130"/>
    </location>
    <ligand>
        <name>S-adenosyl-L-methionine</name>
        <dbReference type="ChEBI" id="CHEBI:59789"/>
    </ligand>
</feature>
<organism evidence="6 7">
    <name type="scientific">Desulfuromonas acetoxidans (strain DSM 684 / 11070)</name>
    <dbReference type="NCBI Taxonomy" id="281689"/>
    <lineage>
        <taxon>Bacteria</taxon>
        <taxon>Pseudomonadati</taxon>
        <taxon>Thermodesulfobacteriota</taxon>
        <taxon>Desulfuromonadia</taxon>
        <taxon>Desulfuromonadales</taxon>
        <taxon>Desulfuromonadaceae</taxon>
        <taxon>Desulfuromonas</taxon>
    </lineage>
</organism>
<keyword evidence="1 5" id="KW-0489">Methyltransferase</keyword>
<dbReference type="GO" id="GO:0070038">
    <property type="term" value="F:rRNA (pseudouridine-N3-)-methyltransferase activity"/>
    <property type="evidence" value="ECO:0007669"/>
    <property type="project" value="UniProtKB-UniRule"/>
</dbReference>
<dbReference type="OrthoDB" id="9806643at2"/>
<dbReference type="NCBIfam" id="NF000986">
    <property type="entry name" value="PRK00103.1-4"/>
    <property type="match status" value="1"/>
</dbReference>
<dbReference type="EMBL" id="AAEW02000021">
    <property type="protein sequence ID" value="EAT14599.1"/>
    <property type="molecule type" value="Genomic_DNA"/>
</dbReference>
<evidence type="ECO:0000256" key="1">
    <source>
        <dbReference type="ARBA" id="ARBA00022603"/>
    </source>
</evidence>
<evidence type="ECO:0000313" key="6">
    <source>
        <dbReference type="EMBL" id="EAT14599.1"/>
    </source>
</evidence>
<evidence type="ECO:0000256" key="5">
    <source>
        <dbReference type="HAMAP-Rule" id="MF_00658"/>
    </source>
</evidence>
<gene>
    <name evidence="5" type="primary">rlmH</name>
    <name evidence="6" type="ORF">Dace_0428</name>
</gene>
<dbReference type="InterPro" id="IPR029028">
    <property type="entry name" value="Alpha/beta_knot_MTases"/>
</dbReference>
<dbReference type="Pfam" id="PF02590">
    <property type="entry name" value="SPOUT_MTase"/>
    <property type="match status" value="1"/>
</dbReference>
<comment type="subunit">
    <text evidence="5">Homodimer.</text>
</comment>
<reference evidence="6" key="1">
    <citation type="submission" date="2006-05" db="EMBL/GenBank/DDBJ databases">
        <title>Annotation of the draft genome assembly of Desulfuromonas acetoxidans DSM 684.</title>
        <authorList>
            <consortium name="US DOE Joint Genome Institute (JGI-ORNL)"/>
            <person name="Larimer F."/>
            <person name="Land M."/>
            <person name="Hauser L."/>
        </authorList>
    </citation>
    <scope>NUCLEOTIDE SEQUENCE [LARGE SCALE GENOMIC DNA]</scope>
    <source>
        <strain evidence="6">DSM 684</strain>
    </source>
</reference>
<evidence type="ECO:0000313" key="7">
    <source>
        <dbReference type="Proteomes" id="UP000005695"/>
    </source>
</evidence>
<reference evidence="6" key="2">
    <citation type="submission" date="2006-05" db="EMBL/GenBank/DDBJ databases">
        <title>Sequencing of the draft genome and assembly of Desulfuromonas acetoxidans DSM 684.</title>
        <authorList>
            <consortium name="US DOE Joint Genome Institute (JGI-PGF)"/>
            <person name="Copeland A."/>
            <person name="Lucas S."/>
            <person name="Lapidus A."/>
            <person name="Barry K."/>
            <person name="Detter J.C."/>
            <person name="Glavina del Rio T."/>
            <person name="Hammon N."/>
            <person name="Israni S."/>
            <person name="Dalin E."/>
            <person name="Tice H."/>
            <person name="Bruce D."/>
            <person name="Pitluck S."/>
            <person name="Richardson P."/>
        </authorList>
    </citation>
    <scope>NUCLEOTIDE SEQUENCE [LARGE SCALE GENOMIC DNA]</scope>
    <source>
        <strain evidence="6">DSM 684</strain>
    </source>
</reference>
<evidence type="ECO:0000256" key="4">
    <source>
        <dbReference type="ARBA" id="ARBA00038303"/>
    </source>
</evidence>
<dbReference type="HAMAP" id="MF_00658">
    <property type="entry name" value="23SrRNA_methyltr_H"/>
    <property type="match status" value="1"/>
</dbReference>